<organism evidence="3">
    <name type="scientific">bioreactor metagenome</name>
    <dbReference type="NCBI Taxonomy" id="1076179"/>
    <lineage>
        <taxon>unclassified sequences</taxon>
        <taxon>metagenomes</taxon>
        <taxon>ecological metagenomes</taxon>
    </lineage>
</organism>
<reference evidence="3" key="1">
    <citation type="submission" date="2019-08" db="EMBL/GenBank/DDBJ databases">
        <authorList>
            <person name="Kucharzyk K."/>
            <person name="Murdoch R.W."/>
            <person name="Higgins S."/>
            <person name="Loffler F."/>
        </authorList>
    </citation>
    <scope>NUCLEOTIDE SEQUENCE</scope>
</reference>
<dbReference type="PANTHER" id="PTHR46278:SF2">
    <property type="entry name" value="ASPARTATE-SEMIALDEHYDE DEHYDROGENASE"/>
    <property type="match status" value="1"/>
</dbReference>
<dbReference type="Pfam" id="PF01118">
    <property type="entry name" value="Semialdhyde_dh"/>
    <property type="match status" value="1"/>
</dbReference>
<dbReference type="Gene3D" id="3.30.360.10">
    <property type="entry name" value="Dihydrodipicolinate Reductase, domain 2"/>
    <property type="match status" value="1"/>
</dbReference>
<dbReference type="GO" id="GO:0008652">
    <property type="term" value="P:amino acid biosynthetic process"/>
    <property type="evidence" value="ECO:0007669"/>
    <property type="project" value="InterPro"/>
</dbReference>
<dbReference type="GO" id="GO:0004073">
    <property type="term" value="F:aspartate-semialdehyde dehydrogenase activity"/>
    <property type="evidence" value="ECO:0007669"/>
    <property type="project" value="UniProtKB-EC"/>
</dbReference>
<dbReference type="SMART" id="SM00859">
    <property type="entry name" value="Semialdhyde_dh"/>
    <property type="match status" value="1"/>
</dbReference>
<keyword evidence="3" id="KW-0560">Oxidoreductase</keyword>
<comment type="caution">
    <text evidence="3">The sequence shown here is derived from an EMBL/GenBank/DDBJ whole genome shotgun (WGS) entry which is preliminary data.</text>
</comment>
<feature type="domain" description="Semialdehyde dehydrogenase NAD-binding" evidence="2">
    <location>
        <begin position="2"/>
        <end position="113"/>
    </location>
</feature>
<dbReference type="GO" id="GO:0051287">
    <property type="term" value="F:NAD binding"/>
    <property type="evidence" value="ECO:0007669"/>
    <property type="project" value="InterPro"/>
</dbReference>
<dbReference type="AlphaFoldDB" id="A0A644WQ74"/>
<proteinExistence type="inferred from homology"/>
<name>A0A644WQ74_9ZZZZ</name>
<dbReference type="SUPFAM" id="SSF51735">
    <property type="entry name" value="NAD(P)-binding Rossmann-fold domains"/>
    <property type="match status" value="1"/>
</dbReference>
<dbReference type="InterPro" id="IPR012280">
    <property type="entry name" value="Semialdhyde_DH_dimer_dom"/>
</dbReference>
<gene>
    <name evidence="3" type="primary">asd2_3</name>
    <name evidence="3" type="ORF">SDC9_50701</name>
</gene>
<dbReference type="InterPro" id="IPR036291">
    <property type="entry name" value="NAD(P)-bd_dom_sf"/>
</dbReference>
<evidence type="ECO:0000256" key="1">
    <source>
        <dbReference type="ARBA" id="ARBA00010584"/>
    </source>
</evidence>
<dbReference type="Pfam" id="PF02774">
    <property type="entry name" value="Semialdhyde_dhC"/>
    <property type="match status" value="1"/>
</dbReference>
<sequence length="239" mass="26315">MKVAVIGATGVVGRKMTEILSERSFPISTLIPVASERSVGQFIGADKIVTVKDALGMKPDIALFSAGSDISREWAPRFAEAGCRVIDNSSCWRMDPRIKLIVPEVNGCNLTLSDMIIANPNCSTIQMVVALARLHDKLKIKRIVVSTYQSVTGSVDMEQIVEILKQTPGVELQDNPELNQYPMPLYSFGKDQVFVGRVRRDFSTQNSINLWIVADNLRRGAATNAVMIAEQLTPFCKIS</sequence>
<evidence type="ECO:0000259" key="2">
    <source>
        <dbReference type="SMART" id="SM00859"/>
    </source>
</evidence>
<comment type="similarity">
    <text evidence="1">Belongs to the aspartate-semialdehyde dehydrogenase family.</text>
</comment>
<dbReference type="EC" id="1.2.1.11" evidence="3"/>
<dbReference type="Gene3D" id="3.40.50.720">
    <property type="entry name" value="NAD(P)-binding Rossmann-like Domain"/>
    <property type="match status" value="1"/>
</dbReference>
<dbReference type="SUPFAM" id="SSF55347">
    <property type="entry name" value="Glyceraldehyde-3-phosphate dehydrogenase-like, C-terminal domain"/>
    <property type="match status" value="1"/>
</dbReference>
<dbReference type="GO" id="GO:0046983">
    <property type="term" value="F:protein dimerization activity"/>
    <property type="evidence" value="ECO:0007669"/>
    <property type="project" value="InterPro"/>
</dbReference>
<dbReference type="EMBL" id="VSSQ01001038">
    <property type="protein sequence ID" value="MPM04424.1"/>
    <property type="molecule type" value="Genomic_DNA"/>
</dbReference>
<dbReference type="InterPro" id="IPR000534">
    <property type="entry name" value="Semialdehyde_DH_NAD-bd"/>
</dbReference>
<dbReference type="CDD" id="cd02316">
    <property type="entry name" value="VcASADH2_like_N"/>
    <property type="match status" value="1"/>
</dbReference>
<accession>A0A644WQ74</accession>
<dbReference type="PANTHER" id="PTHR46278">
    <property type="entry name" value="DEHYDROGENASE, PUTATIVE-RELATED"/>
    <property type="match status" value="1"/>
</dbReference>
<evidence type="ECO:0000313" key="3">
    <source>
        <dbReference type="EMBL" id="MPM04424.1"/>
    </source>
</evidence>
<protein>
    <submittedName>
        <fullName evidence="3">Aspartate-semialdehyde dehydrogenase 2</fullName>
        <ecNumber evidence="3">1.2.1.11</ecNumber>
    </submittedName>
</protein>